<evidence type="ECO:0000256" key="4">
    <source>
        <dbReference type="ARBA" id="ARBA00034247"/>
    </source>
</evidence>
<dbReference type="InterPro" id="IPR050469">
    <property type="entry name" value="Diguanylate_Cyclase"/>
</dbReference>
<organism evidence="7 8">
    <name type="scientific">Halopseudomonas litoralis</name>
    <dbReference type="NCBI Taxonomy" id="797277"/>
    <lineage>
        <taxon>Bacteria</taxon>
        <taxon>Pseudomonadati</taxon>
        <taxon>Pseudomonadota</taxon>
        <taxon>Gammaproteobacteria</taxon>
        <taxon>Pseudomonadales</taxon>
        <taxon>Pseudomonadaceae</taxon>
        <taxon>Halopseudomonas</taxon>
    </lineage>
</organism>
<keyword evidence="5" id="KW-1133">Transmembrane helix</keyword>
<dbReference type="CDD" id="cd01949">
    <property type="entry name" value="GGDEF"/>
    <property type="match status" value="1"/>
</dbReference>
<feature type="transmembrane region" description="Helical" evidence="5">
    <location>
        <begin position="41"/>
        <end position="64"/>
    </location>
</feature>
<keyword evidence="5" id="KW-0812">Transmembrane</keyword>
<dbReference type="SUPFAM" id="SSF55073">
    <property type="entry name" value="Nucleotide cyclase"/>
    <property type="match status" value="1"/>
</dbReference>
<evidence type="ECO:0000259" key="6">
    <source>
        <dbReference type="PROSITE" id="PS50887"/>
    </source>
</evidence>
<evidence type="ECO:0000256" key="3">
    <source>
        <dbReference type="ARBA" id="ARBA00012528"/>
    </source>
</evidence>
<evidence type="ECO:0000256" key="2">
    <source>
        <dbReference type="ARBA" id="ARBA00004533"/>
    </source>
</evidence>
<dbReference type="GO" id="GO:0043709">
    <property type="term" value="P:cell adhesion involved in single-species biofilm formation"/>
    <property type="evidence" value="ECO:0007669"/>
    <property type="project" value="TreeGrafter"/>
</dbReference>
<comment type="subcellular location">
    <subcellularLocation>
        <location evidence="2">Cell inner membrane</location>
    </subcellularLocation>
</comment>
<evidence type="ECO:0000256" key="1">
    <source>
        <dbReference type="ARBA" id="ARBA00001946"/>
    </source>
</evidence>
<dbReference type="PANTHER" id="PTHR45138:SF9">
    <property type="entry name" value="DIGUANYLATE CYCLASE DGCM-RELATED"/>
    <property type="match status" value="1"/>
</dbReference>
<evidence type="ECO:0000256" key="5">
    <source>
        <dbReference type="SAM" id="Phobius"/>
    </source>
</evidence>
<keyword evidence="8" id="KW-1185">Reference proteome</keyword>
<dbReference type="AlphaFoldDB" id="A0A1H1RA83"/>
<comment type="catalytic activity">
    <reaction evidence="4">
        <text>2 GTP = 3',3'-c-di-GMP + 2 diphosphate</text>
        <dbReference type="Rhea" id="RHEA:24898"/>
        <dbReference type="ChEBI" id="CHEBI:33019"/>
        <dbReference type="ChEBI" id="CHEBI:37565"/>
        <dbReference type="ChEBI" id="CHEBI:58805"/>
        <dbReference type="EC" id="2.7.7.65"/>
    </reaction>
</comment>
<dbReference type="PANTHER" id="PTHR45138">
    <property type="entry name" value="REGULATORY COMPONENTS OF SENSORY TRANSDUCTION SYSTEM"/>
    <property type="match status" value="1"/>
</dbReference>
<proteinExistence type="predicted"/>
<accession>A0A1H1RA83</accession>
<feature type="transmembrane region" description="Helical" evidence="5">
    <location>
        <begin position="111"/>
        <end position="130"/>
    </location>
</feature>
<feature type="transmembrane region" description="Helical" evidence="5">
    <location>
        <begin position="76"/>
        <end position="99"/>
    </location>
</feature>
<name>A0A1H1RA83_9GAMM</name>
<reference evidence="8" key="1">
    <citation type="submission" date="2016-10" db="EMBL/GenBank/DDBJ databases">
        <authorList>
            <person name="Varghese N."/>
            <person name="Submissions S."/>
        </authorList>
    </citation>
    <scope>NUCLEOTIDE SEQUENCE [LARGE SCALE GENOMIC DNA]</scope>
    <source>
        <strain evidence="8">2SM5</strain>
    </source>
</reference>
<evidence type="ECO:0000313" key="8">
    <source>
        <dbReference type="Proteomes" id="UP000243426"/>
    </source>
</evidence>
<dbReference type="RefSeq" id="WP_157718638.1">
    <property type="nucleotide sequence ID" value="NZ_LT629748.1"/>
</dbReference>
<dbReference type="SMART" id="SM00267">
    <property type="entry name" value="GGDEF"/>
    <property type="match status" value="1"/>
</dbReference>
<feature type="transmembrane region" description="Helical" evidence="5">
    <location>
        <begin position="12"/>
        <end position="34"/>
    </location>
</feature>
<dbReference type="InterPro" id="IPR029787">
    <property type="entry name" value="Nucleotide_cyclase"/>
</dbReference>
<dbReference type="EMBL" id="LT629748">
    <property type="protein sequence ID" value="SDS32416.1"/>
    <property type="molecule type" value="Genomic_DNA"/>
</dbReference>
<dbReference type="NCBIfam" id="TIGR00254">
    <property type="entry name" value="GGDEF"/>
    <property type="match status" value="1"/>
</dbReference>
<protein>
    <recommendedName>
        <fullName evidence="3">diguanylate cyclase</fullName>
        <ecNumber evidence="3">2.7.7.65</ecNumber>
    </recommendedName>
</protein>
<dbReference type="EC" id="2.7.7.65" evidence="3"/>
<dbReference type="GO" id="GO:0005886">
    <property type="term" value="C:plasma membrane"/>
    <property type="evidence" value="ECO:0007669"/>
    <property type="project" value="UniProtKB-SubCell"/>
</dbReference>
<dbReference type="FunFam" id="3.30.70.270:FF:000001">
    <property type="entry name" value="Diguanylate cyclase domain protein"/>
    <property type="match status" value="1"/>
</dbReference>
<dbReference type="Gene3D" id="3.30.70.270">
    <property type="match status" value="1"/>
</dbReference>
<feature type="transmembrane region" description="Helical" evidence="5">
    <location>
        <begin position="142"/>
        <end position="161"/>
    </location>
</feature>
<dbReference type="InterPro" id="IPR000160">
    <property type="entry name" value="GGDEF_dom"/>
</dbReference>
<dbReference type="InterPro" id="IPR043128">
    <property type="entry name" value="Rev_trsase/Diguanyl_cyclase"/>
</dbReference>
<feature type="domain" description="GGDEF" evidence="6">
    <location>
        <begin position="204"/>
        <end position="333"/>
    </location>
</feature>
<evidence type="ECO:0000313" key="7">
    <source>
        <dbReference type="EMBL" id="SDS32416.1"/>
    </source>
</evidence>
<keyword evidence="5" id="KW-0472">Membrane</keyword>
<gene>
    <name evidence="7" type="ORF">SAMN05216198_1694</name>
</gene>
<sequence length="341" mass="37688">MHDVWSRLKSDTQLAVVSTVGVFGIVSVTPFAIYRMWQDNWLVVAVDIILLLTTLIAVAISWRYGSTRLAGQILAAVYGTAAVIVSIHVQAGGLFWFYCLILFNFFVIPPLQSTIATLLALSFLCIYGVMHPGEVFVDLQQMLIFTATCLLCSLFAFTFAWRTGRQRQRLRTLANMDPLTGVGNRRTLTREMEIALASHNRHGTPFGLLLLDLDNFKCINDRQGHVEGDRVLVEFAQLTRNASRRSDRLFRLGGEEFVLLMSNIDQAGLESAANSIVRTISTHLRSAGRPVTVSIGGALLDAGDDSISWLNKADACMYRAKHGGRNRCVVHLADEVSALIG</sequence>
<comment type="cofactor">
    <cofactor evidence="1">
        <name>Mg(2+)</name>
        <dbReference type="ChEBI" id="CHEBI:18420"/>
    </cofactor>
</comment>
<dbReference type="OrthoDB" id="9812260at2"/>
<dbReference type="STRING" id="797277.SAMN05216198_1694"/>
<dbReference type="GO" id="GO:1902201">
    <property type="term" value="P:negative regulation of bacterial-type flagellum-dependent cell motility"/>
    <property type="evidence" value="ECO:0007669"/>
    <property type="project" value="TreeGrafter"/>
</dbReference>
<dbReference type="GO" id="GO:0052621">
    <property type="term" value="F:diguanylate cyclase activity"/>
    <property type="evidence" value="ECO:0007669"/>
    <property type="project" value="UniProtKB-EC"/>
</dbReference>
<dbReference type="PROSITE" id="PS50887">
    <property type="entry name" value="GGDEF"/>
    <property type="match status" value="1"/>
</dbReference>
<dbReference type="Pfam" id="PF00990">
    <property type="entry name" value="GGDEF"/>
    <property type="match status" value="1"/>
</dbReference>
<dbReference type="Proteomes" id="UP000243426">
    <property type="component" value="Chromosome I"/>
</dbReference>